<keyword evidence="4 6" id="KW-0460">Magnesium</keyword>
<comment type="cofactor">
    <cofactor evidence="1 6">
        <name>Mg(2+)</name>
        <dbReference type="ChEBI" id="CHEBI:18420"/>
    </cofactor>
</comment>
<name>A0A0C3SA55_PHLG1</name>
<dbReference type="PANTHER" id="PTHR35201">
    <property type="entry name" value="TERPENE SYNTHASE"/>
    <property type="match status" value="1"/>
</dbReference>
<dbReference type="STRING" id="745531.A0A0C3SA55"/>
<evidence type="ECO:0000256" key="3">
    <source>
        <dbReference type="ARBA" id="ARBA00022723"/>
    </source>
</evidence>
<evidence type="ECO:0000256" key="2">
    <source>
        <dbReference type="ARBA" id="ARBA00006333"/>
    </source>
</evidence>
<dbReference type="SFLD" id="SFLDG01020">
    <property type="entry name" value="Terpene_Cyclase_Like_2"/>
    <property type="match status" value="1"/>
</dbReference>
<accession>A0A0C3SA55</accession>
<dbReference type="GO" id="GO:0046872">
    <property type="term" value="F:metal ion binding"/>
    <property type="evidence" value="ECO:0007669"/>
    <property type="project" value="UniProtKB-KW"/>
</dbReference>
<dbReference type="AlphaFoldDB" id="A0A0C3SA55"/>
<dbReference type="InterPro" id="IPR008949">
    <property type="entry name" value="Isoprenoid_synthase_dom_sf"/>
</dbReference>
<dbReference type="Gene3D" id="1.10.600.10">
    <property type="entry name" value="Farnesyl Diphosphate Synthase"/>
    <property type="match status" value="1"/>
</dbReference>
<keyword evidence="3 6" id="KW-0479">Metal-binding</keyword>
<dbReference type="SUPFAM" id="SSF48576">
    <property type="entry name" value="Terpenoid synthases"/>
    <property type="match status" value="1"/>
</dbReference>
<keyword evidence="8" id="KW-1185">Reference proteome</keyword>
<comment type="similarity">
    <text evidence="2 6">Belongs to the terpene synthase family.</text>
</comment>
<dbReference type="InterPro" id="IPR034686">
    <property type="entry name" value="Terpene_cyclase-like_2"/>
</dbReference>
<sequence>MHSTTASYRLPDLHSLCPWKAALNPHYKEVAIASTEWTYTYTSRMPELCDKMDLLARSFGELLAAYTFPHASAEKLRICCDFNNLLFVVDEFTDDQSGSAAESTIRMLMDAFQDDNSAGDRSPLVLMLKDFKGRLFPTMGDAALRRFFRHFEDYLRAIWKEAELREEDIVLGIDAYEAQRRPCSAVHLVFDMIACVTGVDLPDAVFDHPEYNELYYAAMDMVTWSNDVYSYNIEQSVGHYACNVLTVLMRQNGVTLQEAADLVGVHFKTLVDRFEAAKARLPSFGEEQNFVVSRYVAGLEDWVVGNLEWSFATQRYFGRNHGSVKETLVVDLYPLRTA</sequence>
<dbReference type="Proteomes" id="UP000053257">
    <property type="component" value="Unassembled WGS sequence"/>
</dbReference>
<reference evidence="7 8" key="1">
    <citation type="journal article" date="2014" name="PLoS Genet.">
        <title>Analysis of the Phlebiopsis gigantea genome, transcriptome and secretome provides insight into its pioneer colonization strategies of wood.</title>
        <authorList>
            <person name="Hori C."/>
            <person name="Ishida T."/>
            <person name="Igarashi K."/>
            <person name="Samejima M."/>
            <person name="Suzuki H."/>
            <person name="Master E."/>
            <person name="Ferreira P."/>
            <person name="Ruiz-Duenas F.J."/>
            <person name="Held B."/>
            <person name="Canessa P."/>
            <person name="Larrondo L.F."/>
            <person name="Schmoll M."/>
            <person name="Druzhinina I.S."/>
            <person name="Kubicek C.P."/>
            <person name="Gaskell J.A."/>
            <person name="Kersten P."/>
            <person name="St John F."/>
            <person name="Glasner J."/>
            <person name="Sabat G."/>
            <person name="Splinter BonDurant S."/>
            <person name="Syed K."/>
            <person name="Yadav J."/>
            <person name="Mgbeahuruike A.C."/>
            <person name="Kovalchuk A."/>
            <person name="Asiegbu F.O."/>
            <person name="Lackner G."/>
            <person name="Hoffmeister D."/>
            <person name="Rencoret J."/>
            <person name="Gutierrez A."/>
            <person name="Sun H."/>
            <person name="Lindquist E."/>
            <person name="Barry K."/>
            <person name="Riley R."/>
            <person name="Grigoriev I.V."/>
            <person name="Henrissat B."/>
            <person name="Kues U."/>
            <person name="Berka R.M."/>
            <person name="Martinez A.T."/>
            <person name="Covert S.F."/>
            <person name="Blanchette R.A."/>
            <person name="Cullen D."/>
        </authorList>
    </citation>
    <scope>NUCLEOTIDE SEQUENCE [LARGE SCALE GENOMIC DNA]</scope>
    <source>
        <strain evidence="7 8">11061_1 CR5-6</strain>
    </source>
</reference>
<evidence type="ECO:0000256" key="5">
    <source>
        <dbReference type="ARBA" id="ARBA00023239"/>
    </source>
</evidence>
<protein>
    <recommendedName>
        <fullName evidence="6">Terpene synthase</fullName>
        <ecNumber evidence="6">4.2.3.-</ecNumber>
    </recommendedName>
</protein>
<dbReference type="SFLD" id="SFLDS00005">
    <property type="entry name" value="Isoprenoid_Synthase_Type_I"/>
    <property type="match status" value="1"/>
</dbReference>
<dbReference type="EMBL" id="KN840473">
    <property type="protein sequence ID" value="KIP08902.1"/>
    <property type="molecule type" value="Genomic_DNA"/>
</dbReference>
<dbReference type="GO" id="GO:0008299">
    <property type="term" value="P:isoprenoid biosynthetic process"/>
    <property type="evidence" value="ECO:0007669"/>
    <property type="project" value="UniProtKB-ARBA"/>
</dbReference>
<dbReference type="PANTHER" id="PTHR35201:SF4">
    <property type="entry name" value="BETA-PINACENE SYNTHASE-RELATED"/>
    <property type="match status" value="1"/>
</dbReference>
<dbReference type="GO" id="GO:0010333">
    <property type="term" value="F:terpene synthase activity"/>
    <property type="evidence" value="ECO:0007669"/>
    <property type="project" value="InterPro"/>
</dbReference>
<organism evidence="7 8">
    <name type="scientific">Phlebiopsis gigantea (strain 11061_1 CR5-6)</name>
    <name type="common">White-rot fungus</name>
    <name type="synonym">Peniophora gigantea</name>
    <dbReference type="NCBI Taxonomy" id="745531"/>
    <lineage>
        <taxon>Eukaryota</taxon>
        <taxon>Fungi</taxon>
        <taxon>Dikarya</taxon>
        <taxon>Basidiomycota</taxon>
        <taxon>Agaricomycotina</taxon>
        <taxon>Agaricomycetes</taxon>
        <taxon>Polyporales</taxon>
        <taxon>Phanerochaetaceae</taxon>
        <taxon>Phlebiopsis</taxon>
    </lineage>
</organism>
<gene>
    <name evidence="7" type="ORF">PHLGIDRAFT_126738</name>
</gene>
<dbReference type="OrthoDB" id="2861623at2759"/>
<dbReference type="HOGENOM" id="CLU_042538_2_1_1"/>
<evidence type="ECO:0000256" key="6">
    <source>
        <dbReference type="RuleBase" id="RU366034"/>
    </source>
</evidence>
<evidence type="ECO:0000256" key="1">
    <source>
        <dbReference type="ARBA" id="ARBA00001946"/>
    </source>
</evidence>
<evidence type="ECO:0000313" key="7">
    <source>
        <dbReference type="EMBL" id="KIP08902.1"/>
    </source>
</evidence>
<proteinExistence type="inferred from homology"/>
<keyword evidence="5 6" id="KW-0456">Lyase</keyword>
<evidence type="ECO:0000313" key="8">
    <source>
        <dbReference type="Proteomes" id="UP000053257"/>
    </source>
</evidence>
<dbReference type="Pfam" id="PF19086">
    <property type="entry name" value="Terpene_syn_C_2"/>
    <property type="match status" value="1"/>
</dbReference>
<dbReference type="EC" id="4.2.3.-" evidence="6"/>
<evidence type="ECO:0000256" key="4">
    <source>
        <dbReference type="ARBA" id="ARBA00022842"/>
    </source>
</evidence>